<evidence type="ECO:0000256" key="3">
    <source>
        <dbReference type="ARBA" id="ARBA00023004"/>
    </source>
</evidence>
<accession>A0A6J7AP90</accession>
<dbReference type="EMBL" id="CAFBMH010000019">
    <property type="protein sequence ID" value="CAB4899515.1"/>
    <property type="molecule type" value="Genomic_DNA"/>
</dbReference>
<dbReference type="GO" id="GO:0046872">
    <property type="term" value="F:metal ion binding"/>
    <property type="evidence" value="ECO:0007669"/>
    <property type="project" value="UniProtKB-KW"/>
</dbReference>
<keyword evidence="1" id="KW-0479">Metal-binding</keyword>
<evidence type="ECO:0000256" key="2">
    <source>
        <dbReference type="ARBA" id="ARBA00022801"/>
    </source>
</evidence>
<dbReference type="PANTHER" id="PTHR42988">
    <property type="entry name" value="PHOSPHOHYDROLASE"/>
    <property type="match status" value="1"/>
</dbReference>
<dbReference type="AlphaFoldDB" id="A0A6J7AP90"/>
<evidence type="ECO:0000313" key="8">
    <source>
        <dbReference type="EMBL" id="CAB4899515.1"/>
    </source>
</evidence>
<dbReference type="Gene3D" id="3.60.21.10">
    <property type="match status" value="1"/>
</dbReference>
<evidence type="ECO:0000313" key="6">
    <source>
        <dbReference type="EMBL" id="CAB4733909.1"/>
    </source>
</evidence>
<proteinExistence type="inferred from homology"/>
<sequence length="300" mass="32836">MRVVQITDTHVKADAHDLAVIEWFGGVTLHDPADSLAFVLADIDALDVRPDLVVATGDLADRGHPAAYRKLNGMLNDLGLPVLAIPGNHDLIDNFDAHLPGGVVELGTMHETHGWTFAFARTGNTEWGELGAAQIARLDQQLAARANENVFVWMHHPPVNLMGPYGPEAPFLAEDIGLLHERHGVRGMAAGHVHGEHNVQLGDIPVHATPSTFMGAGGPGYRIFDFSGDSFSTTVRSWPERSTMTDEKRDTLVANIGERKRRQAAEPVERDLEARAQAHVLEWFEEAETRRGRPAAALWS</sequence>
<comment type="similarity">
    <text evidence="4">Belongs to the cyclic nucleotide phosphodiesterase class-III family.</text>
</comment>
<keyword evidence="3" id="KW-0408">Iron</keyword>
<dbReference type="SUPFAM" id="SSF56300">
    <property type="entry name" value="Metallo-dependent phosphatases"/>
    <property type="match status" value="1"/>
</dbReference>
<evidence type="ECO:0000313" key="9">
    <source>
        <dbReference type="EMBL" id="CAB4989875.1"/>
    </source>
</evidence>
<protein>
    <submittedName>
        <fullName evidence="7">Unannotated protein</fullName>
    </submittedName>
</protein>
<feature type="domain" description="Calcineurin-like phosphoesterase" evidence="5">
    <location>
        <begin position="1"/>
        <end position="195"/>
    </location>
</feature>
<organism evidence="7">
    <name type="scientific">freshwater metagenome</name>
    <dbReference type="NCBI Taxonomy" id="449393"/>
    <lineage>
        <taxon>unclassified sequences</taxon>
        <taxon>metagenomes</taxon>
        <taxon>ecological metagenomes</taxon>
    </lineage>
</organism>
<keyword evidence="2" id="KW-0378">Hydrolase</keyword>
<dbReference type="EMBL" id="CAFBOS010000043">
    <property type="protein sequence ID" value="CAB4989875.1"/>
    <property type="molecule type" value="Genomic_DNA"/>
</dbReference>
<evidence type="ECO:0000256" key="1">
    <source>
        <dbReference type="ARBA" id="ARBA00022723"/>
    </source>
</evidence>
<dbReference type="EMBL" id="CAEZYR010000017">
    <property type="protein sequence ID" value="CAB4733909.1"/>
    <property type="molecule type" value="Genomic_DNA"/>
</dbReference>
<dbReference type="InterPro" id="IPR004843">
    <property type="entry name" value="Calcineurin-like_PHP"/>
</dbReference>
<evidence type="ECO:0000313" key="7">
    <source>
        <dbReference type="EMBL" id="CAB4834310.1"/>
    </source>
</evidence>
<evidence type="ECO:0000259" key="5">
    <source>
        <dbReference type="Pfam" id="PF00149"/>
    </source>
</evidence>
<dbReference type="PANTHER" id="PTHR42988:SF2">
    <property type="entry name" value="CYCLIC NUCLEOTIDE PHOSPHODIESTERASE CBUA0032-RELATED"/>
    <property type="match status" value="1"/>
</dbReference>
<name>A0A6J7AP90_9ZZZZ</name>
<dbReference type="InterPro" id="IPR029052">
    <property type="entry name" value="Metallo-depent_PP-like"/>
</dbReference>
<dbReference type="EMBL" id="CAFABA010000093">
    <property type="protein sequence ID" value="CAB4834310.1"/>
    <property type="molecule type" value="Genomic_DNA"/>
</dbReference>
<reference evidence="7" key="1">
    <citation type="submission" date="2020-05" db="EMBL/GenBank/DDBJ databases">
        <authorList>
            <person name="Chiriac C."/>
            <person name="Salcher M."/>
            <person name="Ghai R."/>
            <person name="Kavagutti S V."/>
        </authorList>
    </citation>
    <scope>NUCLEOTIDE SEQUENCE</scope>
</reference>
<dbReference type="InterPro" id="IPR050884">
    <property type="entry name" value="CNP_phosphodiesterase-III"/>
</dbReference>
<evidence type="ECO:0000256" key="4">
    <source>
        <dbReference type="ARBA" id="ARBA00025742"/>
    </source>
</evidence>
<gene>
    <name evidence="6" type="ORF">UFOPK2754_00676</name>
    <name evidence="7" type="ORF">UFOPK3139_02046</name>
    <name evidence="8" type="ORF">UFOPK3543_00781</name>
    <name evidence="9" type="ORF">UFOPK3967_00931</name>
</gene>
<dbReference type="GO" id="GO:0016787">
    <property type="term" value="F:hydrolase activity"/>
    <property type="evidence" value="ECO:0007669"/>
    <property type="project" value="UniProtKB-KW"/>
</dbReference>
<dbReference type="Pfam" id="PF00149">
    <property type="entry name" value="Metallophos"/>
    <property type="match status" value="1"/>
</dbReference>